<keyword evidence="3" id="KW-1185">Reference proteome</keyword>
<comment type="caution">
    <text evidence="2">The sequence shown here is derived from an EMBL/GenBank/DDBJ whole genome shotgun (WGS) entry which is preliminary data.</text>
</comment>
<proteinExistence type="predicted"/>
<dbReference type="SUPFAM" id="SSF52540">
    <property type="entry name" value="P-loop containing nucleoside triphosphate hydrolases"/>
    <property type="match status" value="1"/>
</dbReference>
<accession>A0ABM9E3C2</accession>
<dbReference type="PRINTS" id="PR00364">
    <property type="entry name" value="DISEASERSIST"/>
</dbReference>
<dbReference type="SMART" id="SM00044">
    <property type="entry name" value="CYCc"/>
    <property type="match status" value="1"/>
</dbReference>
<sequence length="883" mass="96166">MGTQLTNSDGLQSESVCMLFTDIEGSTGLVDRYADVYPLMLSRHRELLRNAIESHGGEEVAVAGDSIFALFPGADLGVRAAIDAQIAISKEKWAKGCEPKVRMGLHAGKVQRHESAVVGIEVHRAARISAVAHGGQIVISHAVRDDISQSAIQPGMHIRDLGFHRLKDLRYPEALFDLVVPGLPSDFAPISSMGANRTNLALEQEAFFGRDADVEKVRRLILESGRRLVTLTGTGGSGKTSLSLVVGRSLIQSFARGVFFAQLGNIHSADLIPSAICQTLGIQEVAGLSAIESLRNSIGDAHLLLILDTFEHVIAGAPTVTSLMKECPHLAFIVTSRETLGVRGETEVVVGPLPLPDERAPFDEVSQNPCVRLFVDLAQRERPEFRLTSDVAREIVQICRRLDGLPLAIELAASHIRVLDPAALSRRLVRGLHSLKHKVRDVDPRHRTLRAAIQWSEDLLTKDQREAFRKLSVFVGGFDVAAAEYVMAPWCNGDEAVEHLESLLAKSLVYQNVALGKPRLHLLDTIREYASQGLSQSGSLQDCQAQHARYFAALVADDAPNVMRHNQRDCVERLFQETGNIRAALEWLMKQSDADGTAKLFCALKWFWISRGQFSEAKRWSKAAVAQARHVGEAGPLAEILDAAGWISYMSGNPARAHELSNESHRLCLELGNQAGAASSGIILGIAKVMLGEDLETGLELISGSLELFRDLGDDYGAVVALIAFGEGARSEGDEKTAEKYYQEALSLLEGLGDTYWPGHLLQNLAHFRLHQGDWKEAARLARDALAISERYDYPVVVNLATAAVSGVFLAKGAAKEAAWIIGAIQARLTRFGAQFEPTDNADFQKIISVTRETLGEEQFASCVSKGSSASWEDVLALARSCS</sequence>
<gene>
    <name evidence="2" type="ORF">MES5069_390059</name>
</gene>
<dbReference type="Gene3D" id="1.25.40.10">
    <property type="entry name" value="Tetratricopeptide repeat domain"/>
    <property type="match status" value="1"/>
</dbReference>
<evidence type="ECO:0000313" key="3">
    <source>
        <dbReference type="Proteomes" id="UP001153050"/>
    </source>
</evidence>
<dbReference type="RefSeq" id="WP_254019649.1">
    <property type="nucleotide sequence ID" value="NZ_CAKXZT010000134.1"/>
</dbReference>
<dbReference type="EMBL" id="CAKXZT010000134">
    <property type="protein sequence ID" value="CAH2403571.1"/>
    <property type="molecule type" value="Genomic_DNA"/>
</dbReference>
<evidence type="ECO:0000313" key="2">
    <source>
        <dbReference type="EMBL" id="CAH2403571.1"/>
    </source>
</evidence>
<dbReference type="Pfam" id="PF00211">
    <property type="entry name" value="Guanylate_cyc"/>
    <property type="match status" value="1"/>
</dbReference>
<organism evidence="2 3">
    <name type="scientific">Mesorhizobium escarrei</name>
    <dbReference type="NCBI Taxonomy" id="666018"/>
    <lineage>
        <taxon>Bacteria</taxon>
        <taxon>Pseudomonadati</taxon>
        <taxon>Pseudomonadota</taxon>
        <taxon>Alphaproteobacteria</taxon>
        <taxon>Hyphomicrobiales</taxon>
        <taxon>Phyllobacteriaceae</taxon>
        <taxon>Mesorhizobium</taxon>
    </lineage>
</organism>
<evidence type="ECO:0000259" key="1">
    <source>
        <dbReference type="PROSITE" id="PS50125"/>
    </source>
</evidence>
<dbReference type="PROSITE" id="PS50125">
    <property type="entry name" value="GUANYLATE_CYCLASE_2"/>
    <property type="match status" value="1"/>
</dbReference>
<dbReference type="Gene3D" id="3.30.70.1230">
    <property type="entry name" value="Nucleotide cyclase"/>
    <property type="match status" value="1"/>
</dbReference>
<dbReference type="Proteomes" id="UP001153050">
    <property type="component" value="Unassembled WGS sequence"/>
</dbReference>
<dbReference type="PANTHER" id="PTHR47691:SF3">
    <property type="entry name" value="HTH-TYPE TRANSCRIPTIONAL REGULATOR RV0890C-RELATED"/>
    <property type="match status" value="1"/>
</dbReference>
<dbReference type="InterPro" id="IPR011990">
    <property type="entry name" value="TPR-like_helical_dom_sf"/>
</dbReference>
<dbReference type="Gene3D" id="3.40.50.300">
    <property type="entry name" value="P-loop containing nucleotide triphosphate hydrolases"/>
    <property type="match status" value="1"/>
</dbReference>
<dbReference type="SUPFAM" id="SSF48452">
    <property type="entry name" value="TPR-like"/>
    <property type="match status" value="1"/>
</dbReference>
<dbReference type="SUPFAM" id="SSF55073">
    <property type="entry name" value="Nucleotide cyclase"/>
    <property type="match status" value="1"/>
</dbReference>
<dbReference type="InterPro" id="IPR027417">
    <property type="entry name" value="P-loop_NTPase"/>
</dbReference>
<dbReference type="InterPro" id="IPR001054">
    <property type="entry name" value="A/G_cyclase"/>
</dbReference>
<reference evidence="2 3" key="1">
    <citation type="submission" date="2022-03" db="EMBL/GenBank/DDBJ databases">
        <authorList>
            <person name="Brunel B."/>
        </authorList>
    </citation>
    <scope>NUCLEOTIDE SEQUENCE [LARGE SCALE GENOMIC DNA]</scope>
    <source>
        <strain evidence="2">STM5069sample</strain>
    </source>
</reference>
<protein>
    <submittedName>
        <fullName evidence="2">Predicted ATPase</fullName>
    </submittedName>
</protein>
<dbReference type="PANTHER" id="PTHR47691">
    <property type="entry name" value="REGULATOR-RELATED"/>
    <property type="match status" value="1"/>
</dbReference>
<name>A0ABM9E3C2_9HYPH</name>
<dbReference type="InterPro" id="IPR029787">
    <property type="entry name" value="Nucleotide_cyclase"/>
</dbReference>
<feature type="domain" description="Guanylate cyclase" evidence="1">
    <location>
        <begin position="17"/>
        <end position="129"/>
    </location>
</feature>
<dbReference type="CDD" id="cd07302">
    <property type="entry name" value="CHD"/>
    <property type="match status" value="1"/>
</dbReference>